<organism evidence="4 5">
    <name type="scientific">Bacillus chungangensis</name>
    <dbReference type="NCBI Taxonomy" id="587633"/>
    <lineage>
        <taxon>Bacteria</taxon>
        <taxon>Bacillati</taxon>
        <taxon>Bacillota</taxon>
        <taxon>Bacilli</taxon>
        <taxon>Bacillales</taxon>
        <taxon>Bacillaceae</taxon>
        <taxon>Bacillus</taxon>
    </lineage>
</organism>
<comment type="caution">
    <text evidence="4">The sequence shown here is derived from an EMBL/GenBank/DDBJ whole genome shotgun (WGS) entry which is preliminary data.</text>
</comment>
<evidence type="ECO:0000256" key="2">
    <source>
        <dbReference type="ARBA" id="ARBA00024438"/>
    </source>
</evidence>
<dbReference type="RefSeq" id="WP_307232740.1">
    <property type="nucleotide sequence ID" value="NZ_JAUSTT010000034.1"/>
</dbReference>
<protein>
    <recommendedName>
        <fullName evidence="2">Anti-sigma-W factor RsiW</fullName>
    </recommendedName>
</protein>
<accession>A0ABT9WY95</accession>
<proteinExistence type="inferred from homology"/>
<dbReference type="Gene3D" id="2.60.40.1630">
    <property type="entry name" value="bacillus anthracis domain"/>
    <property type="match status" value="1"/>
</dbReference>
<evidence type="ECO:0000313" key="5">
    <source>
        <dbReference type="Proteomes" id="UP001223586"/>
    </source>
</evidence>
<evidence type="ECO:0000256" key="1">
    <source>
        <dbReference type="ARBA" id="ARBA00024353"/>
    </source>
</evidence>
<evidence type="ECO:0000313" key="4">
    <source>
        <dbReference type="EMBL" id="MDQ0178156.1"/>
    </source>
</evidence>
<dbReference type="Proteomes" id="UP001223586">
    <property type="component" value="Unassembled WGS sequence"/>
</dbReference>
<comment type="similarity">
    <text evidence="1">Belongs to the zinc-associated anti-sigma factor (ZAS) superfamily. Anti-sigma-W factor family.</text>
</comment>
<feature type="domain" description="Putative zinc-finger" evidence="3">
    <location>
        <begin position="7"/>
        <end position="36"/>
    </location>
</feature>
<evidence type="ECO:0000259" key="3">
    <source>
        <dbReference type="Pfam" id="PF13490"/>
    </source>
</evidence>
<gene>
    <name evidence="4" type="ORF">J2S08_004059</name>
</gene>
<sequence>MKCLTFEQMMTYLDQENSEQERAEVAKHLELCSTCRTKLANWEKDFQAFDTLSQVPPLPDSFTNEVMSTLFQSTAESKEDNKRKMLDRFLNSCWRSSIKKKVIVTVASLTLALSAAAYCTSPTFASYVQSLFSTPIQKEAQDRGITLKVKEATINPYYISVIYGFEKDGQAVTLDRSSEGKDQSSETNKVYVTDQNGKEIFDGYSYESVSNEKGETVEVVFSTLLNDEKYKNLPDQLNFHFEFDRVGDTKGNWKLNAPLNVKQLKENAKLVDVNRQFTTPQGLILNLRAWQKDSTVSQFFIDIVSTEKWNSELKKLSEKAEREFGKLPGNRAWDFIEDMNHSFFDGMFQVKNKQGQIVAAYDSLDIESVNYIYPEGRFLGYSFKPFEVGQDLTFELKALYTTEPMRVDLTADTKSLTSKPVVKEVDGKTLKIKSVHLKTDLNPEEIFDGQGLISEKGLLIEMEGMLDKETVDYGSWVVQAGDKQYEEQYSPESENDLLDFSKPEKDANGNYKFQKVLFLEGLESIPEQISLMSTTVLKRNDVDWKVPLGKVTP</sequence>
<dbReference type="InterPro" id="IPR027383">
    <property type="entry name" value="Znf_put"/>
</dbReference>
<keyword evidence="5" id="KW-1185">Reference proteome</keyword>
<dbReference type="Pfam" id="PF13490">
    <property type="entry name" value="zf-HC2"/>
    <property type="match status" value="1"/>
</dbReference>
<dbReference type="InterPro" id="IPR041916">
    <property type="entry name" value="Anti_sigma_zinc_sf"/>
</dbReference>
<name>A0ABT9WY95_9BACI</name>
<reference evidence="4 5" key="1">
    <citation type="submission" date="2023-07" db="EMBL/GenBank/DDBJ databases">
        <title>Genomic Encyclopedia of Type Strains, Phase IV (KMG-IV): sequencing the most valuable type-strain genomes for metagenomic binning, comparative biology and taxonomic classification.</title>
        <authorList>
            <person name="Goeker M."/>
        </authorList>
    </citation>
    <scope>NUCLEOTIDE SEQUENCE [LARGE SCALE GENOMIC DNA]</scope>
    <source>
        <strain evidence="4 5">DSM 23837</strain>
    </source>
</reference>
<dbReference type="EMBL" id="JAUSTT010000034">
    <property type="protein sequence ID" value="MDQ0178156.1"/>
    <property type="molecule type" value="Genomic_DNA"/>
</dbReference>
<dbReference type="Gene3D" id="1.10.10.1320">
    <property type="entry name" value="Anti-sigma factor, zinc-finger domain"/>
    <property type="match status" value="1"/>
</dbReference>